<accession>A0ABQ3QS77</accession>
<keyword evidence="3" id="KW-1133">Transmembrane helix</keyword>
<keyword evidence="4" id="KW-0732">Signal</keyword>
<dbReference type="RefSeq" id="WP_189971113.1">
    <property type="nucleotide sequence ID" value="NZ_BMUA01000043.1"/>
</dbReference>
<proteinExistence type="predicted"/>
<dbReference type="EMBL" id="BNDY01000017">
    <property type="protein sequence ID" value="GHI40146.1"/>
    <property type="molecule type" value="Genomic_DNA"/>
</dbReference>
<name>A0ABQ3QS77_9ACTN</name>
<evidence type="ECO:0000256" key="1">
    <source>
        <dbReference type="SAM" id="Coils"/>
    </source>
</evidence>
<keyword evidence="1" id="KW-0175">Coiled coil</keyword>
<keyword evidence="3" id="KW-0472">Membrane</keyword>
<evidence type="ECO:0000256" key="3">
    <source>
        <dbReference type="SAM" id="Phobius"/>
    </source>
</evidence>
<feature type="signal peptide" evidence="4">
    <location>
        <begin position="1"/>
        <end position="34"/>
    </location>
</feature>
<keyword evidence="3" id="KW-0812">Transmembrane</keyword>
<keyword evidence="6" id="KW-1185">Reference proteome</keyword>
<sequence>MRAYPRSARPSWATALAGLLLALAAALTPVPAHAASGTATVADALKKSPVYVDPRAESQLSKPDAEALAKKIKDAGKPVFIAVLPQSAEFPPATVLKDVRSLTGVTGLYAIRLGDGFNAGADRQVMAKNAVGNLVGAVKRSSPRDAKTELNSFVDEALRQARGKAPGSWSGGGDGGSATAAWLAVGGVLVVGGGAGYAVLRRSRKKREERERAELEALRTVVDEDITAYAEELDRLAFTPSEPGVTDEMRKDYEHALDTYDKAKEQLAAAREPQDVQPVTETLADGRFALATLAARRKGAPLPERRVPCFFDPRHGPSVADVEWAPADGAPRPVPACAADVARINAGQDPEARMVPTDQGPQPYWNAGPAYAPWAGGYFGGAGGVLGGLLVGTMLGSLISAPSAVAEPGFAGPESLPGGGESSGSDFNPSDFSGSFGGGGFGGDSGGDFGGGDW</sequence>
<protein>
    <submittedName>
        <fullName evidence="5">Uncharacterized protein</fullName>
    </submittedName>
</protein>
<gene>
    <name evidence="5" type="ORF">Sviol_45540</name>
</gene>
<dbReference type="Proteomes" id="UP001050808">
    <property type="component" value="Unassembled WGS sequence"/>
</dbReference>
<feature type="coiled-coil region" evidence="1">
    <location>
        <begin position="205"/>
        <end position="266"/>
    </location>
</feature>
<feature type="chain" id="PRO_5047438904" evidence="4">
    <location>
        <begin position="35"/>
        <end position="454"/>
    </location>
</feature>
<feature type="compositionally biased region" description="Gly residues" evidence="2">
    <location>
        <begin position="435"/>
        <end position="454"/>
    </location>
</feature>
<organism evidence="5 6">
    <name type="scientific">Streptomyces violascens</name>
    <dbReference type="NCBI Taxonomy" id="67381"/>
    <lineage>
        <taxon>Bacteria</taxon>
        <taxon>Bacillati</taxon>
        <taxon>Actinomycetota</taxon>
        <taxon>Actinomycetes</taxon>
        <taxon>Kitasatosporales</taxon>
        <taxon>Streptomycetaceae</taxon>
        <taxon>Streptomyces</taxon>
    </lineage>
</organism>
<reference evidence="5" key="1">
    <citation type="submission" date="2024-05" db="EMBL/GenBank/DDBJ databases">
        <title>Whole genome shotgun sequence of Streptomyces violascens NBRC 12920.</title>
        <authorList>
            <person name="Komaki H."/>
            <person name="Tamura T."/>
        </authorList>
    </citation>
    <scope>NUCLEOTIDE SEQUENCE</scope>
    <source>
        <strain evidence="5">NBRC 12920</strain>
    </source>
</reference>
<comment type="caution">
    <text evidence="5">The sequence shown here is derived from an EMBL/GenBank/DDBJ whole genome shotgun (WGS) entry which is preliminary data.</text>
</comment>
<feature type="compositionally biased region" description="Low complexity" evidence="2">
    <location>
        <begin position="423"/>
        <end position="434"/>
    </location>
</feature>
<evidence type="ECO:0000256" key="4">
    <source>
        <dbReference type="SAM" id="SignalP"/>
    </source>
</evidence>
<evidence type="ECO:0000313" key="5">
    <source>
        <dbReference type="EMBL" id="GHI40146.1"/>
    </source>
</evidence>
<evidence type="ECO:0000313" key="6">
    <source>
        <dbReference type="Proteomes" id="UP001050808"/>
    </source>
</evidence>
<evidence type="ECO:0000256" key="2">
    <source>
        <dbReference type="SAM" id="MobiDB-lite"/>
    </source>
</evidence>
<feature type="region of interest" description="Disordered" evidence="2">
    <location>
        <begin position="410"/>
        <end position="454"/>
    </location>
</feature>
<feature type="transmembrane region" description="Helical" evidence="3">
    <location>
        <begin position="180"/>
        <end position="200"/>
    </location>
</feature>